<keyword evidence="4" id="KW-1185">Reference proteome</keyword>
<evidence type="ECO:0000313" key="3">
    <source>
        <dbReference type="EMBL" id="CAL8138158.1"/>
    </source>
</evidence>
<accession>A0ABP1RX89</accession>
<dbReference type="EMBL" id="CAXLJM020000122">
    <property type="protein sequence ID" value="CAL8138158.1"/>
    <property type="molecule type" value="Genomic_DNA"/>
</dbReference>
<feature type="region of interest" description="Disordered" evidence="1">
    <location>
        <begin position="199"/>
        <end position="222"/>
    </location>
</feature>
<feature type="region of interest" description="Disordered" evidence="1">
    <location>
        <begin position="113"/>
        <end position="135"/>
    </location>
</feature>
<evidence type="ECO:0000256" key="1">
    <source>
        <dbReference type="SAM" id="MobiDB-lite"/>
    </source>
</evidence>
<feature type="compositionally biased region" description="Acidic residues" evidence="1">
    <location>
        <begin position="121"/>
        <end position="133"/>
    </location>
</feature>
<dbReference type="Proteomes" id="UP001642540">
    <property type="component" value="Unassembled WGS sequence"/>
</dbReference>
<evidence type="ECO:0000259" key="2">
    <source>
        <dbReference type="Pfam" id="PF20636"/>
    </source>
</evidence>
<protein>
    <recommendedName>
        <fullName evidence="2">Survival Motor Neuron Gemin2-binding domain-containing protein</fullName>
    </recommendedName>
</protein>
<name>A0ABP1RX89_9HEXA</name>
<feature type="compositionally biased region" description="Basic and acidic residues" evidence="1">
    <location>
        <begin position="34"/>
        <end position="44"/>
    </location>
</feature>
<dbReference type="CDD" id="cd22852">
    <property type="entry name" value="SMN_C"/>
    <property type="match status" value="1"/>
</dbReference>
<dbReference type="Pfam" id="PF20636">
    <property type="entry name" value="SMN_G2-BD"/>
    <property type="match status" value="1"/>
</dbReference>
<proteinExistence type="predicted"/>
<feature type="domain" description="Survival Motor Neuron Gemin2-binding" evidence="2">
    <location>
        <begin position="14"/>
        <end position="33"/>
    </location>
</feature>
<dbReference type="InterPro" id="IPR047313">
    <property type="entry name" value="SMN_C"/>
</dbReference>
<feature type="region of interest" description="Disordered" evidence="1">
    <location>
        <begin position="34"/>
        <end position="72"/>
    </location>
</feature>
<reference evidence="3 4" key="1">
    <citation type="submission" date="2024-08" db="EMBL/GenBank/DDBJ databases">
        <authorList>
            <person name="Cucini C."/>
            <person name="Frati F."/>
        </authorList>
    </citation>
    <scope>NUCLEOTIDE SEQUENCE [LARGE SCALE GENOMIC DNA]</scope>
</reference>
<dbReference type="InterPro" id="IPR049481">
    <property type="entry name" value="SMN_G2-BD"/>
</dbReference>
<sequence length="222" mass="24575">MATSHNVTSNLMDSEDAWDDRELIRAYDKAVRNWRKNRDSDSAVKTETATSTPGPGPWVEVPGRGPSGSRNLTNDRVVARNLKIEEFQNHLGHPITQPVNVEGGFPYSAEATVDSSSEISSVEEEPEETEDVQDYTSVEGDSAYPQYRFPVPPMPLSCSKKDGSFDFGRGELPALLMSWYMAGYQAGFFDAKQEFKAAKKSESRKAPEMSSAAHVKSTKTKK</sequence>
<gene>
    <name evidence="3" type="ORF">ODALV1_LOCUS27240</name>
</gene>
<comment type="caution">
    <text evidence="3">The sequence shown here is derived from an EMBL/GenBank/DDBJ whole genome shotgun (WGS) entry which is preliminary data.</text>
</comment>
<organism evidence="3 4">
    <name type="scientific">Orchesella dallaii</name>
    <dbReference type="NCBI Taxonomy" id="48710"/>
    <lineage>
        <taxon>Eukaryota</taxon>
        <taxon>Metazoa</taxon>
        <taxon>Ecdysozoa</taxon>
        <taxon>Arthropoda</taxon>
        <taxon>Hexapoda</taxon>
        <taxon>Collembola</taxon>
        <taxon>Entomobryomorpha</taxon>
        <taxon>Entomobryoidea</taxon>
        <taxon>Orchesellidae</taxon>
        <taxon>Orchesellinae</taxon>
        <taxon>Orchesella</taxon>
    </lineage>
</organism>
<evidence type="ECO:0000313" key="4">
    <source>
        <dbReference type="Proteomes" id="UP001642540"/>
    </source>
</evidence>